<sequence length="94" mass="10612">MRSLHTTPLTIQRSLTHSFLPALSLFRSMLILLCCLKDGGKGTSVSNSEISSRKVKLFLCICYTYEDLTIQCCLGTSLRNILRLKHSMFSEILL</sequence>
<reference evidence="1" key="1">
    <citation type="submission" date="2025-08" db="UniProtKB">
        <authorList>
            <consortium name="Ensembl"/>
        </authorList>
    </citation>
    <scope>IDENTIFICATION</scope>
</reference>
<name>A0A2K5PEC6_CEBIM</name>
<dbReference type="Proteomes" id="UP000233040">
    <property type="component" value="Unassembled WGS sequence"/>
</dbReference>
<proteinExistence type="predicted"/>
<evidence type="ECO:0000313" key="2">
    <source>
        <dbReference type="Proteomes" id="UP000233040"/>
    </source>
</evidence>
<dbReference type="AlphaFoldDB" id="A0A2K5PEC6"/>
<reference evidence="1" key="2">
    <citation type="submission" date="2025-09" db="UniProtKB">
        <authorList>
            <consortium name="Ensembl"/>
        </authorList>
    </citation>
    <scope>IDENTIFICATION</scope>
</reference>
<dbReference type="GeneTree" id="ENSGT00910000147405"/>
<organism evidence="1 2">
    <name type="scientific">Cebus imitator</name>
    <name type="common">Panamanian white-faced capuchin</name>
    <name type="synonym">Cebus capucinus imitator</name>
    <dbReference type="NCBI Taxonomy" id="2715852"/>
    <lineage>
        <taxon>Eukaryota</taxon>
        <taxon>Metazoa</taxon>
        <taxon>Chordata</taxon>
        <taxon>Craniata</taxon>
        <taxon>Vertebrata</taxon>
        <taxon>Euteleostomi</taxon>
        <taxon>Mammalia</taxon>
        <taxon>Eutheria</taxon>
        <taxon>Euarchontoglires</taxon>
        <taxon>Primates</taxon>
        <taxon>Haplorrhini</taxon>
        <taxon>Platyrrhini</taxon>
        <taxon>Cebidae</taxon>
        <taxon>Cebinae</taxon>
        <taxon>Cebus</taxon>
    </lineage>
</organism>
<keyword evidence="2" id="KW-1185">Reference proteome</keyword>
<dbReference type="OMA" id="LAGICYT"/>
<evidence type="ECO:0000313" key="1">
    <source>
        <dbReference type="Ensembl" id="ENSCCAP00000001978.1"/>
    </source>
</evidence>
<accession>A0A2K5PEC6</accession>
<dbReference type="Ensembl" id="ENSCCAT00000013372.1">
    <property type="protein sequence ID" value="ENSCCAP00000001978.1"/>
    <property type="gene ID" value="ENSCCAG00000012597.1"/>
</dbReference>
<protein>
    <submittedName>
        <fullName evidence="1">Uncharacterized protein</fullName>
    </submittedName>
</protein>